<evidence type="ECO:0000313" key="2">
    <source>
        <dbReference type="EMBL" id="BED92507.1"/>
    </source>
</evidence>
<feature type="transmembrane region" description="Helical" evidence="1">
    <location>
        <begin position="6"/>
        <end position="21"/>
    </location>
</feature>
<name>A0AA48I2D6_9FIRM</name>
<dbReference type="Proteomes" id="UP001335720">
    <property type="component" value="Chromosome"/>
</dbReference>
<proteinExistence type="predicted"/>
<evidence type="ECO:0000256" key="1">
    <source>
        <dbReference type="SAM" id="Phobius"/>
    </source>
</evidence>
<dbReference type="AlphaFoldDB" id="A0AA48I2D6"/>
<gene>
    <name evidence="2" type="ORF">RsTaC01_0252</name>
</gene>
<dbReference type="EMBL" id="AP027925">
    <property type="protein sequence ID" value="BED92507.1"/>
    <property type="molecule type" value="Genomic_DNA"/>
</dbReference>
<accession>A0AA48I2D6</accession>
<organism evidence="2">
    <name type="scientific">Candidatus Paraimprobicoccus trichonymphae</name>
    <dbReference type="NCBI Taxonomy" id="3033793"/>
    <lineage>
        <taxon>Bacteria</taxon>
        <taxon>Bacillati</taxon>
        <taxon>Bacillota</taxon>
        <taxon>Clostridia</taxon>
        <taxon>Candidatus Paraimprobicoccus</taxon>
    </lineage>
</organism>
<keyword evidence="1" id="KW-0812">Transmembrane</keyword>
<keyword evidence="1" id="KW-1133">Transmembrane helix</keyword>
<feature type="transmembrane region" description="Helical" evidence="1">
    <location>
        <begin position="33"/>
        <end position="52"/>
    </location>
</feature>
<feature type="transmembrane region" description="Helical" evidence="1">
    <location>
        <begin position="107"/>
        <end position="128"/>
    </location>
</feature>
<protein>
    <submittedName>
        <fullName evidence="2">Uncharacterized protein</fullName>
    </submittedName>
</protein>
<keyword evidence="1" id="KW-0472">Membrane</keyword>
<feature type="transmembrane region" description="Helical" evidence="1">
    <location>
        <begin position="72"/>
        <end position="95"/>
    </location>
</feature>
<dbReference type="KEGG" id="ptrh:RsTaC01_0252"/>
<reference evidence="2" key="1">
    <citation type="journal article" date="2023" name="ISME J.">
        <title>Emergence of putative energy parasites within Clostridia revealed by genome analysis of a novel endosymbiotic clade.</title>
        <authorList>
            <person name="Takahashi K."/>
            <person name="Kuwahara H."/>
            <person name="Horikawa Y."/>
            <person name="Izawa K."/>
            <person name="Kato D."/>
            <person name="Inagaki T."/>
            <person name="Yuki M."/>
            <person name="Ohkuma M."/>
            <person name="Hongoh Y."/>
        </authorList>
    </citation>
    <scope>NUCLEOTIDE SEQUENCE</scope>
    <source>
        <strain evidence="2">RsTa-C01</strain>
    </source>
</reference>
<sequence>MQISSGWTILLGGGIMFGGVLDYDKCGTGVDKVFPRFILAGIPTLVSLPPIINNIHNLLSKSGSSIDSFIMSNLITGAGVSFNAAAWLSSYGKIIKIKKDLIADEPFFNVATGVTITGGISALINGFYTLSTNNWDKISVKQRFNEKN</sequence>